<protein>
    <submittedName>
        <fullName evidence="8">Protein SRG1-like</fullName>
    </submittedName>
</protein>
<evidence type="ECO:0000259" key="7">
    <source>
        <dbReference type="PROSITE" id="PS51471"/>
    </source>
</evidence>
<dbReference type="InterPro" id="IPR050295">
    <property type="entry name" value="Plant_2OG-oxidoreductases"/>
</dbReference>
<keyword evidence="5 6" id="KW-0408">Iron</keyword>
<keyword evidence="2 6" id="KW-0479">Metal-binding</keyword>
<dbReference type="Pfam" id="PF14226">
    <property type="entry name" value="DIOX_N"/>
    <property type="match status" value="1"/>
</dbReference>
<dbReference type="GO" id="GO:0046872">
    <property type="term" value="F:metal ion binding"/>
    <property type="evidence" value="ECO:0007669"/>
    <property type="project" value="UniProtKB-KW"/>
</dbReference>
<evidence type="ECO:0000256" key="3">
    <source>
        <dbReference type="ARBA" id="ARBA00022896"/>
    </source>
</evidence>
<evidence type="ECO:0000313" key="9">
    <source>
        <dbReference type="Proteomes" id="UP000327157"/>
    </source>
</evidence>
<reference evidence="8 9" key="1">
    <citation type="submission" date="2019-09" db="EMBL/GenBank/DDBJ databases">
        <authorList>
            <person name="Ou C."/>
        </authorList>
    </citation>
    <scope>NUCLEOTIDE SEQUENCE [LARGE SCALE GENOMIC DNA]</scope>
    <source>
        <strain evidence="8">S2</strain>
        <tissue evidence="8">Leaf</tissue>
    </source>
</reference>
<organism evidence="8 9">
    <name type="scientific">Pyrus ussuriensis x Pyrus communis</name>
    <dbReference type="NCBI Taxonomy" id="2448454"/>
    <lineage>
        <taxon>Eukaryota</taxon>
        <taxon>Viridiplantae</taxon>
        <taxon>Streptophyta</taxon>
        <taxon>Embryophyta</taxon>
        <taxon>Tracheophyta</taxon>
        <taxon>Spermatophyta</taxon>
        <taxon>Magnoliopsida</taxon>
        <taxon>eudicotyledons</taxon>
        <taxon>Gunneridae</taxon>
        <taxon>Pentapetalae</taxon>
        <taxon>rosids</taxon>
        <taxon>fabids</taxon>
        <taxon>Rosales</taxon>
        <taxon>Rosaceae</taxon>
        <taxon>Amygdaloideae</taxon>
        <taxon>Maleae</taxon>
        <taxon>Pyrus</taxon>
    </lineage>
</organism>
<evidence type="ECO:0000256" key="2">
    <source>
        <dbReference type="ARBA" id="ARBA00022723"/>
    </source>
</evidence>
<evidence type="ECO:0000313" key="8">
    <source>
        <dbReference type="EMBL" id="KAB2601386.1"/>
    </source>
</evidence>
<dbReference type="AlphaFoldDB" id="A0A5N5FE60"/>
<dbReference type="InterPro" id="IPR044861">
    <property type="entry name" value="IPNS-like_FE2OG_OXY"/>
</dbReference>
<dbReference type="OrthoDB" id="288590at2759"/>
<keyword evidence="9" id="KW-1185">Reference proteome</keyword>
<keyword evidence="3" id="KW-0847">Vitamin C</keyword>
<dbReference type="InterPro" id="IPR005123">
    <property type="entry name" value="Oxoglu/Fe-dep_dioxygenase_dom"/>
</dbReference>
<dbReference type="GO" id="GO:0016491">
    <property type="term" value="F:oxidoreductase activity"/>
    <property type="evidence" value="ECO:0007669"/>
    <property type="project" value="UniProtKB-KW"/>
</dbReference>
<dbReference type="Proteomes" id="UP000327157">
    <property type="component" value="Chromosome 10"/>
</dbReference>
<comment type="caution">
    <text evidence="8">The sequence shown here is derived from an EMBL/GenBank/DDBJ whole genome shotgun (WGS) entry which is preliminary data.</text>
</comment>
<dbReference type="SUPFAM" id="SSF51197">
    <property type="entry name" value="Clavaminate synthase-like"/>
    <property type="match status" value="1"/>
</dbReference>
<dbReference type="InterPro" id="IPR026992">
    <property type="entry name" value="DIOX_N"/>
</dbReference>
<dbReference type="InterPro" id="IPR027443">
    <property type="entry name" value="IPNS-like_sf"/>
</dbReference>
<reference evidence="8 9" key="3">
    <citation type="submission" date="2019-11" db="EMBL/GenBank/DDBJ databases">
        <title>A de novo genome assembly of a pear dwarfing rootstock.</title>
        <authorList>
            <person name="Wang F."/>
            <person name="Wang J."/>
            <person name="Li S."/>
            <person name="Zhang Y."/>
            <person name="Fang M."/>
            <person name="Ma L."/>
            <person name="Zhao Y."/>
            <person name="Jiang S."/>
        </authorList>
    </citation>
    <scope>NUCLEOTIDE SEQUENCE [LARGE SCALE GENOMIC DNA]</scope>
    <source>
        <strain evidence="8">S2</strain>
        <tissue evidence="8">Leaf</tissue>
    </source>
</reference>
<dbReference type="FunFam" id="2.60.120.330:FF:000001">
    <property type="entry name" value="Protein SRG1"/>
    <property type="match status" value="1"/>
</dbReference>
<proteinExistence type="inferred from homology"/>
<evidence type="ECO:0000256" key="4">
    <source>
        <dbReference type="ARBA" id="ARBA00023002"/>
    </source>
</evidence>
<dbReference type="Pfam" id="PF03171">
    <property type="entry name" value="2OG-FeII_Oxy"/>
    <property type="match status" value="1"/>
</dbReference>
<dbReference type="PROSITE" id="PS51471">
    <property type="entry name" value="FE2OG_OXY"/>
    <property type="match status" value="1"/>
</dbReference>
<keyword evidence="4 6" id="KW-0560">Oxidoreductase</keyword>
<reference evidence="9" key="2">
    <citation type="submission" date="2019-10" db="EMBL/GenBank/DDBJ databases">
        <title>A de novo genome assembly of a pear dwarfing rootstock.</title>
        <authorList>
            <person name="Wang F."/>
            <person name="Wang J."/>
            <person name="Li S."/>
            <person name="Zhang Y."/>
            <person name="Fang M."/>
            <person name="Ma L."/>
            <person name="Zhao Y."/>
            <person name="Jiang S."/>
        </authorList>
    </citation>
    <scope>NUCLEOTIDE SEQUENCE [LARGE SCALE GENOMIC DNA]</scope>
</reference>
<evidence type="ECO:0000256" key="1">
    <source>
        <dbReference type="ARBA" id="ARBA00008056"/>
    </source>
</evidence>
<accession>A0A5N5FE60</accession>
<dbReference type="EMBL" id="SMOL01000695">
    <property type="protein sequence ID" value="KAB2601386.1"/>
    <property type="molecule type" value="Genomic_DNA"/>
</dbReference>
<feature type="domain" description="Fe2OG dioxygenase" evidence="7">
    <location>
        <begin position="210"/>
        <end position="313"/>
    </location>
</feature>
<name>A0A5N5FE60_9ROSA</name>
<comment type="similarity">
    <text evidence="1 6">Belongs to the iron/ascorbate-dependent oxidoreductase family.</text>
</comment>
<evidence type="ECO:0000256" key="6">
    <source>
        <dbReference type="RuleBase" id="RU003682"/>
    </source>
</evidence>
<evidence type="ECO:0000256" key="5">
    <source>
        <dbReference type="ARBA" id="ARBA00023004"/>
    </source>
</evidence>
<gene>
    <name evidence="8" type="ORF">D8674_002391</name>
</gene>
<dbReference type="Gene3D" id="2.60.120.330">
    <property type="entry name" value="B-lactam Antibiotic, Isopenicillin N Synthase, Chain"/>
    <property type="match status" value="1"/>
</dbReference>
<dbReference type="PANTHER" id="PTHR47991">
    <property type="entry name" value="OXOGLUTARATE/IRON-DEPENDENT DIOXYGENASE"/>
    <property type="match status" value="1"/>
</dbReference>
<sequence length="366" mass="41869">MALSQLPAGSQSSNSLFSVLESAKEPLISVPQCYVRLEQEPTPSELSDSHKGTFPSIPTIDMTKFVNGETSDFASQLEKLHSTCKDWGIFQLVKHGVSPMLLEKLKHEVQVFFKLPLEEKMKYTIRSGDFEGYGNIVKTKDQKLDWGDRFYMITNPIHRRNPYLFAELPSSLRNTLESYFMELDQLAMRLLGFMVKALKTEMREIEELFDKDGMQSVRMTYYPPCPQPELVIGISPHSDATGITILNQLNGVDGLQIKKDGVWMPVNFHKDAFVVNVGDIFEMLSNGVYKSIEHRVMVNSEKERVSVAMFFVPKYEAEIGPLRSLVSPQNPPLFKRIGTEKYVNDFFSRRRLDGKSYLEQMKIQNV</sequence>
<dbReference type="GO" id="GO:0031418">
    <property type="term" value="F:L-ascorbic acid binding"/>
    <property type="evidence" value="ECO:0007669"/>
    <property type="project" value="UniProtKB-KW"/>
</dbReference>